<dbReference type="eggNOG" id="COG1226">
    <property type="taxonomic scope" value="Bacteria"/>
</dbReference>
<sequence length="104" mass="11620">MLPYASFQVNGTHIGNHKRIVACYCNLNESSPLQGKTFREADRYNNCQVNVVSYKLPAGERHSTPKPSEVMQKDGTRIAIGHLPPIPTFQSKKLIATCFVLCSR</sequence>
<dbReference type="GO" id="GO:0006813">
    <property type="term" value="P:potassium ion transport"/>
    <property type="evidence" value="ECO:0007669"/>
    <property type="project" value="InterPro"/>
</dbReference>
<dbReference type="HOGENOM" id="CLU_2245120_0_0_10"/>
<proteinExistence type="predicted"/>
<gene>
    <name evidence="1" type="ordered locus">Cphamn1_0093</name>
</gene>
<name>B3EK08_CHLPB</name>
<reference evidence="1" key="1">
    <citation type="submission" date="2008-06" db="EMBL/GenBank/DDBJ databases">
        <title>Complete sequence of Chlorobium phaeobacteroides BS1.</title>
        <authorList>
            <consortium name="US DOE Joint Genome Institute"/>
            <person name="Lucas S."/>
            <person name="Copeland A."/>
            <person name="Lapidus A."/>
            <person name="Glavina del Rio T."/>
            <person name="Dalin E."/>
            <person name="Tice H."/>
            <person name="Bruce D."/>
            <person name="Goodwin L."/>
            <person name="Pitluck S."/>
            <person name="Schmutz J."/>
            <person name="Larimer F."/>
            <person name="Land M."/>
            <person name="Hauser L."/>
            <person name="Kyrpides N."/>
            <person name="Ovchinnikova G."/>
            <person name="Li T."/>
            <person name="Liu Z."/>
            <person name="Zhao F."/>
            <person name="Overmann J."/>
            <person name="Bryant D.A."/>
            <person name="Richardson P."/>
        </authorList>
    </citation>
    <scope>NUCLEOTIDE SEQUENCE [LARGE SCALE GENOMIC DNA]</scope>
    <source>
        <strain evidence="1">BS1</strain>
    </source>
</reference>
<dbReference type="EMBL" id="CP001101">
    <property type="protein sequence ID" value="ACE03076.1"/>
    <property type="molecule type" value="Genomic_DNA"/>
</dbReference>
<evidence type="ECO:0000313" key="1">
    <source>
        <dbReference type="EMBL" id="ACE03076.1"/>
    </source>
</evidence>
<organism evidence="1">
    <name type="scientific">Chlorobium phaeobacteroides (strain BS1)</name>
    <dbReference type="NCBI Taxonomy" id="331678"/>
    <lineage>
        <taxon>Bacteria</taxon>
        <taxon>Pseudomonadati</taxon>
        <taxon>Chlorobiota</taxon>
        <taxon>Chlorobiia</taxon>
        <taxon>Chlorobiales</taxon>
        <taxon>Chlorobiaceae</taxon>
        <taxon>Chlorobium/Pelodictyon group</taxon>
        <taxon>Chlorobium</taxon>
    </lineage>
</organism>
<dbReference type="AlphaFoldDB" id="B3EK08"/>
<dbReference type="Gene3D" id="3.30.70.1450">
    <property type="entry name" value="Regulator of K+ conductance, C-terminal domain"/>
    <property type="match status" value="1"/>
</dbReference>
<dbReference type="STRING" id="331678.Cphamn1_0093"/>
<accession>B3EK08</accession>
<protein>
    <submittedName>
        <fullName evidence="1">Uncharacterized protein</fullName>
    </submittedName>
</protein>
<dbReference type="KEGG" id="cpb:Cphamn1_0093"/>
<dbReference type="InterPro" id="IPR036721">
    <property type="entry name" value="RCK_C_sf"/>
</dbReference>